<keyword evidence="2" id="KW-1185">Reference proteome</keyword>
<dbReference type="RefSeq" id="WP_386099748.1">
    <property type="nucleotide sequence ID" value="NZ_JBHSAT010000004.1"/>
</dbReference>
<dbReference type="SUPFAM" id="SSF49464">
    <property type="entry name" value="Carboxypeptidase regulatory domain-like"/>
    <property type="match status" value="1"/>
</dbReference>
<dbReference type="Pfam" id="PF13715">
    <property type="entry name" value="CarbopepD_reg_2"/>
    <property type="match status" value="1"/>
</dbReference>
<proteinExistence type="predicted"/>
<protein>
    <submittedName>
        <fullName evidence="1">Carboxypeptidase-like regulatory domain-containing protein</fullName>
    </submittedName>
</protein>
<gene>
    <name evidence="1" type="ORF">ACFOSX_09400</name>
</gene>
<dbReference type="Proteomes" id="UP001595812">
    <property type="component" value="Unassembled WGS sequence"/>
</dbReference>
<evidence type="ECO:0000313" key="1">
    <source>
        <dbReference type="EMBL" id="MFC3877446.1"/>
    </source>
</evidence>
<accession>A0ABV8AKX8</accession>
<evidence type="ECO:0000313" key="2">
    <source>
        <dbReference type="Proteomes" id="UP001595812"/>
    </source>
</evidence>
<reference evidence="2" key="1">
    <citation type="journal article" date="2019" name="Int. J. Syst. Evol. Microbiol.">
        <title>The Global Catalogue of Microorganisms (GCM) 10K type strain sequencing project: providing services to taxonomists for standard genome sequencing and annotation.</title>
        <authorList>
            <consortium name="The Broad Institute Genomics Platform"/>
            <consortium name="The Broad Institute Genome Sequencing Center for Infectious Disease"/>
            <person name="Wu L."/>
            <person name="Ma J."/>
        </authorList>
    </citation>
    <scope>NUCLEOTIDE SEQUENCE [LARGE SCALE GENOMIC DNA]</scope>
    <source>
        <strain evidence="2">CECT 8979</strain>
    </source>
</reference>
<dbReference type="InterPro" id="IPR008969">
    <property type="entry name" value="CarboxyPept-like_regulatory"/>
</dbReference>
<sequence>MRKTIRLNIPEPCHEDWNVMSPREKGRHCVSCQKTVIDFTNATDETIVKSFINNQSLCGRFNSNQLERDLVLARKERHTFRTWSTSALFFLTTLGFQKTEAQTKPTKIEQFIKAHKEQVKSKPSDSILPTKLITGTIIAQSDSLALPGVNVIIKGTTTGTQTDFDGNFSIRAKNGDILVISYLGFGTKEIIATGSKINIALEEDMMGGLTVVVGGIGSYEYTEYQEPYLTPEERKRRYEQRLKAKEAWKTKKKANRERWKAERKAKREAFKNGNKKRTFVGRFLFGMKSVFSKK</sequence>
<dbReference type="EMBL" id="JBHSAT010000004">
    <property type="protein sequence ID" value="MFC3877446.1"/>
    <property type="molecule type" value="Genomic_DNA"/>
</dbReference>
<dbReference type="Gene3D" id="2.60.40.1120">
    <property type="entry name" value="Carboxypeptidase-like, regulatory domain"/>
    <property type="match status" value="1"/>
</dbReference>
<comment type="caution">
    <text evidence="1">The sequence shown here is derived from an EMBL/GenBank/DDBJ whole genome shotgun (WGS) entry which is preliminary data.</text>
</comment>
<organism evidence="1 2">
    <name type="scientific">Winogradskyella maritima</name>
    <dbReference type="NCBI Taxonomy" id="1517766"/>
    <lineage>
        <taxon>Bacteria</taxon>
        <taxon>Pseudomonadati</taxon>
        <taxon>Bacteroidota</taxon>
        <taxon>Flavobacteriia</taxon>
        <taxon>Flavobacteriales</taxon>
        <taxon>Flavobacteriaceae</taxon>
        <taxon>Winogradskyella</taxon>
    </lineage>
</organism>
<name>A0ABV8AKX8_9FLAO</name>